<organism evidence="2 3">
    <name type="scientific">Chitinophaga dinghuensis</name>
    <dbReference type="NCBI Taxonomy" id="1539050"/>
    <lineage>
        <taxon>Bacteria</taxon>
        <taxon>Pseudomonadati</taxon>
        <taxon>Bacteroidota</taxon>
        <taxon>Chitinophagia</taxon>
        <taxon>Chitinophagales</taxon>
        <taxon>Chitinophagaceae</taxon>
        <taxon>Chitinophaga</taxon>
    </lineage>
</organism>
<comment type="caution">
    <text evidence="2">The sequence shown here is derived from an EMBL/GenBank/DDBJ whole genome shotgun (WGS) entry which is preliminary data.</text>
</comment>
<reference evidence="2 3" key="1">
    <citation type="submission" date="2018-06" db="EMBL/GenBank/DDBJ databases">
        <title>Genomic Encyclopedia of Archaeal and Bacterial Type Strains, Phase II (KMG-II): from individual species to whole genera.</title>
        <authorList>
            <person name="Goeker M."/>
        </authorList>
    </citation>
    <scope>NUCLEOTIDE SEQUENCE [LARGE SCALE GENOMIC DNA]</scope>
    <source>
        <strain evidence="2 3">DSM 29821</strain>
    </source>
</reference>
<dbReference type="OrthoDB" id="9779263at2"/>
<dbReference type="EMBL" id="QLMA01000001">
    <property type="protein sequence ID" value="RAJ87896.1"/>
    <property type="molecule type" value="Genomic_DNA"/>
</dbReference>
<dbReference type="AlphaFoldDB" id="A0A327WER0"/>
<dbReference type="Proteomes" id="UP000249819">
    <property type="component" value="Unassembled WGS sequence"/>
</dbReference>
<name>A0A327WER0_9BACT</name>
<sequence length="190" mass="20691">MTGIIILAAGASQRLGQPKQLLQLEQQTLLERVIHTALNSNIGPVIVVLGANAANIQPHIAPLHINIVINEKWAEGMGSSIAAGMQFLLRTYNNVSSTFLLVCDQPFIDSRLLHRMFATPSPIVACTYNKAIGTPVLFQQAFFPALQALQSPEGARKLLQQYKDQVKTVDFPQGGIDIDTIGDYNALLSQ</sequence>
<proteinExistence type="predicted"/>
<dbReference type="SUPFAM" id="SSF53448">
    <property type="entry name" value="Nucleotide-diphospho-sugar transferases"/>
    <property type="match status" value="1"/>
</dbReference>
<dbReference type="CDD" id="cd04182">
    <property type="entry name" value="GT_2_like_f"/>
    <property type="match status" value="1"/>
</dbReference>
<evidence type="ECO:0000313" key="3">
    <source>
        <dbReference type="Proteomes" id="UP000249819"/>
    </source>
</evidence>
<dbReference type="InterPro" id="IPR025877">
    <property type="entry name" value="MobA-like_NTP_Trfase"/>
</dbReference>
<protein>
    <submittedName>
        <fullName evidence="2">Molybdenum cofactor cytidylyltransferase</fullName>
    </submittedName>
</protein>
<evidence type="ECO:0000313" key="2">
    <source>
        <dbReference type="EMBL" id="RAJ87896.1"/>
    </source>
</evidence>
<dbReference type="PANTHER" id="PTHR43777:SF1">
    <property type="entry name" value="MOLYBDENUM COFACTOR CYTIDYLYLTRANSFERASE"/>
    <property type="match status" value="1"/>
</dbReference>
<dbReference type="RefSeq" id="WP_111590563.1">
    <property type="nucleotide sequence ID" value="NZ_QLMA01000001.1"/>
</dbReference>
<dbReference type="Gene3D" id="3.90.550.10">
    <property type="entry name" value="Spore Coat Polysaccharide Biosynthesis Protein SpsA, Chain A"/>
    <property type="match status" value="1"/>
</dbReference>
<keyword evidence="3" id="KW-1185">Reference proteome</keyword>
<feature type="domain" description="MobA-like NTP transferase" evidence="1">
    <location>
        <begin position="5"/>
        <end position="164"/>
    </location>
</feature>
<dbReference type="GO" id="GO:0016779">
    <property type="term" value="F:nucleotidyltransferase activity"/>
    <property type="evidence" value="ECO:0007669"/>
    <property type="project" value="UniProtKB-KW"/>
</dbReference>
<dbReference type="InterPro" id="IPR029044">
    <property type="entry name" value="Nucleotide-diphossugar_trans"/>
</dbReference>
<gene>
    <name evidence="2" type="ORF">CLV59_101661</name>
</gene>
<accession>A0A327WER0</accession>
<keyword evidence="2" id="KW-0548">Nucleotidyltransferase</keyword>
<dbReference type="Pfam" id="PF12804">
    <property type="entry name" value="NTP_transf_3"/>
    <property type="match status" value="1"/>
</dbReference>
<keyword evidence="2" id="KW-0808">Transferase</keyword>
<evidence type="ECO:0000259" key="1">
    <source>
        <dbReference type="Pfam" id="PF12804"/>
    </source>
</evidence>
<dbReference type="PANTHER" id="PTHR43777">
    <property type="entry name" value="MOLYBDENUM COFACTOR CYTIDYLYLTRANSFERASE"/>
    <property type="match status" value="1"/>
</dbReference>